<dbReference type="AlphaFoldDB" id="A0A2T3IFW2"/>
<dbReference type="RefSeq" id="WP_065176606.1">
    <property type="nucleotide sequence ID" value="NZ_LZFA01000019.1"/>
</dbReference>
<protein>
    <submittedName>
        <fullName evidence="2">Uncharacterized protein</fullName>
    </submittedName>
</protein>
<reference evidence="2 3" key="1">
    <citation type="submission" date="2018-03" db="EMBL/GenBank/DDBJ databases">
        <title>Whole genome sequencing of Histamine producing bacteria.</title>
        <authorList>
            <person name="Butler K."/>
        </authorList>
    </citation>
    <scope>NUCLEOTIDE SEQUENCE [LARGE SCALE GENOMIC DNA]</scope>
    <source>
        <strain evidence="2 3">BS2</strain>
    </source>
</reference>
<feature type="region of interest" description="Disordered" evidence="1">
    <location>
        <begin position="556"/>
        <end position="576"/>
    </location>
</feature>
<evidence type="ECO:0000313" key="2">
    <source>
        <dbReference type="EMBL" id="PSU25393.1"/>
    </source>
</evidence>
<dbReference type="Proteomes" id="UP000240254">
    <property type="component" value="Unassembled WGS sequence"/>
</dbReference>
<evidence type="ECO:0000256" key="1">
    <source>
        <dbReference type="SAM" id="MobiDB-lite"/>
    </source>
</evidence>
<evidence type="ECO:0000313" key="3">
    <source>
        <dbReference type="Proteomes" id="UP000240254"/>
    </source>
</evidence>
<name>A0A2T3IFW2_9GAMM</name>
<feature type="compositionally biased region" description="Polar residues" evidence="1">
    <location>
        <begin position="561"/>
        <end position="573"/>
    </location>
</feature>
<sequence length="686" mass="77794">MLHKAIAKNDKIKAKGVDGGINYLSGYKWRKVKPELLRGNLDITHQLLALEKSANAYTHGVLSFEENALDVSTEAQEFAMSLFEETLMAGFPPTHYDLVWIRHTDKEFDEARGCGRLELNYHIVNRDLVTGKVITPYLHKRDMHRVNLAKQIVNDKFNLTSPDDPNHRRQINLANYGRENKGVAKKLTEFILDGIAIEKINNRQDIIEVLKNHPDVELVRDNQPDTYVVVKLKGAKRNLRLKGTIYDKHQFTSVEQLIKRQATGSREYHQQRDRRCEQNIKELRALNYQVAQQRAQLIQAKQKRGRKPSSRVVDANTKRSRNVESSERSVIGFQRQSDSYLPESRAANQRAVKQSSPIGAERKLEVGQSISGNSSINYSGFSIRNRRNLPFLGLDFSASLETRTVFGKELTRAQRQWYAVYKKGINQDVVHDAIILDKGGYGATRTIVSQCLNTVIHEYDDLFTISTEGAPEGKKLAYLLTIEAAAAKGWDVSSLKLTTNVGEVSASNKAVFDSAVLQYYKNRGITPPNTIIKKNNNGRTNNNTPKPVFTKVSGVREPAKTEQSQPSFVSTTEPETHTVNDADLQRFSDQARSVATNTESINTQYQHVIQAIERANRSHQPAIERARERKDCSAELTAGDEQLSDHCQQLAQCCRTAIEQIEKVDDLMLFRYLKNKHKKEQLPTIQ</sequence>
<dbReference type="EMBL" id="PYMK01000024">
    <property type="protein sequence ID" value="PSU25393.1"/>
    <property type="molecule type" value="Genomic_DNA"/>
</dbReference>
<feature type="region of interest" description="Disordered" evidence="1">
    <location>
        <begin position="299"/>
        <end position="327"/>
    </location>
</feature>
<accession>A0A2T3IFW2</accession>
<gene>
    <name evidence="2" type="ORF">CTM88_17810</name>
</gene>
<comment type="caution">
    <text evidence="2">The sequence shown here is derived from an EMBL/GenBank/DDBJ whole genome shotgun (WGS) entry which is preliminary data.</text>
</comment>
<proteinExistence type="predicted"/>
<organism evidence="2 3">
    <name type="scientific">Photobacterium aquimaris</name>
    <dbReference type="NCBI Taxonomy" id="512643"/>
    <lineage>
        <taxon>Bacteria</taxon>
        <taxon>Pseudomonadati</taxon>
        <taxon>Pseudomonadota</taxon>
        <taxon>Gammaproteobacteria</taxon>
        <taxon>Vibrionales</taxon>
        <taxon>Vibrionaceae</taxon>
        <taxon>Photobacterium</taxon>
    </lineage>
</organism>
<dbReference type="OrthoDB" id="5351104at2"/>